<evidence type="ECO:0000313" key="1">
    <source>
        <dbReference type="EMBL" id="WEX83325.1"/>
    </source>
</evidence>
<evidence type="ECO:0000313" key="2">
    <source>
        <dbReference type="Proteomes" id="UP001235547"/>
    </source>
</evidence>
<reference evidence="1 2" key="1">
    <citation type="submission" date="2023-03" db="EMBL/GenBank/DDBJ databases">
        <authorList>
            <person name="Kaur S."/>
            <person name="Espinosa-Saiz D."/>
            <person name="Velazquez E."/>
            <person name="Menendez E."/>
            <person name="diCenzo G.C."/>
        </authorList>
    </citation>
    <scope>NUCLEOTIDE SEQUENCE [LARGE SCALE GENOMIC DNA]</scope>
    <source>
        <strain evidence="1 2">LMG 27395</strain>
    </source>
</reference>
<dbReference type="EMBL" id="CP120371">
    <property type="protein sequence ID" value="WEX83325.1"/>
    <property type="molecule type" value="Genomic_DNA"/>
</dbReference>
<accession>A0ABY8CXG7</accession>
<keyword evidence="2" id="KW-1185">Reference proteome</keyword>
<dbReference type="SUPFAM" id="SSF56399">
    <property type="entry name" value="ADP-ribosylation"/>
    <property type="match status" value="1"/>
</dbReference>
<proteinExistence type="predicted"/>
<name>A0ABY8CXG7_9HYPH</name>
<dbReference type="Proteomes" id="UP001235547">
    <property type="component" value="Chromosome 1"/>
</dbReference>
<organism evidence="1 2">
    <name type="scientific">Sinorhizobium numidicum</name>
    <dbReference type="NCBI Taxonomy" id="680248"/>
    <lineage>
        <taxon>Bacteria</taxon>
        <taxon>Pseudomonadati</taxon>
        <taxon>Pseudomonadota</taxon>
        <taxon>Alphaproteobacteria</taxon>
        <taxon>Hyphomicrobiales</taxon>
        <taxon>Rhizobiaceae</taxon>
        <taxon>Sinorhizobium/Ensifer group</taxon>
        <taxon>Sinorhizobium</taxon>
    </lineage>
</organism>
<gene>
    <name evidence="1" type="ORF">PYH38_005696</name>
</gene>
<dbReference type="RefSeq" id="WP_280734139.1">
    <property type="nucleotide sequence ID" value="NZ_CP120368.1"/>
</dbReference>
<protein>
    <submittedName>
        <fullName evidence="1">DUF2441 domain-containing protein</fullName>
    </submittedName>
</protein>
<sequence>MNHYEFKPGEMIEPGNWGRILREVGEKHKHYERERDMEVYRAQHYPNKPSRLECCFVCQNIEDALWYRRTSCPKDRLYEVRFDSETIPYHQGFIMCIPPLRGKTYEEAIKHYWDFDLKVEPDNQAGLYPVEVLTLSPLLIVQELSERYPLVQQ</sequence>